<evidence type="ECO:0000313" key="3">
    <source>
        <dbReference type="EMBL" id="THV14643.1"/>
    </source>
</evidence>
<keyword evidence="2" id="KW-1133">Transmembrane helix</keyword>
<feature type="region of interest" description="Disordered" evidence="1">
    <location>
        <begin position="87"/>
        <end position="109"/>
    </location>
</feature>
<gene>
    <name evidence="3" type="ORF">E9934_08245</name>
</gene>
<dbReference type="OrthoDB" id="3772594at2"/>
<dbReference type="EMBL" id="STGW01000004">
    <property type="protein sequence ID" value="THV14643.1"/>
    <property type="molecule type" value="Genomic_DNA"/>
</dbReference>
<sequence length="109" mass="11679">MAGGKRSGQRQKARLRPDLLLLALGATFALVAWGYLVIAAIDFGASARHDGRTSAWFFLAVASIGAIFCLFLAFMLVVRITRALGLTATPDPRPQRDPNAPKGGKRAAR</sequence>
<evidence type="ECO:0000256" key="2">
    <source>
        <dbReference type="SAM" id="Phobius"/>
    </source>
</evidence>
<protein>
    <submittedName>
        <fullName evidence="3">Uncharacterized protein</fullName>
    </submittedName>
</protein>
<comment type="caution">
    <text evidence="3">The sequence shown here is derived from an EMBL/GenBank/DDBJ whole genome shotgun (WGS) entry which is preliminary data.</text>
</comment>
<feature type="transmembrane region" description="Helical" evidence="2">
    <location>
        <begin position="20"/>
        <end position="43"/>
    </location>
</feature>
<reference evidence="3 4" key="1">
    <citation type="journal article" date="2009" name="Int. J. Syst. Evol. Microbiol.">
        <title>Nocardioides caeni sp. nov., isolated from wastewater.</title>
        <authorList>
            <person name="Yoon J.H."/>
            <person name="Kang S.J."/>
            <person name="Park S."/>
            <person name="Kim W."/>
            <person name="Oh T.K."/>
        </authorList>
    </citation>
    <scope>NUCLEOTIDE SEQUENCE [LARGE SCALE GENOMIC DNA]</scope>
    <source>
        <strain evidence="3 4">DSM 23134</strain>
    </source>
</reference>
<evidence type="ECO:0000313" key="4">
    <source>
        <dbReference type="Proteomes" id="UP000307087"/>
    </source>
</evidence>
<dbReference type="AlphaFoldDB" id="A0A4S8NDI6"/>
<keyword evidence="4" id="KW-1185">Reference proteome</keyword>
<keyword evidence="2" id="KW-0472">Membrane</keyword>
<organism evidence="3 4">
    <name type="scientific">Nocardioides caeni</name>
    <dbReference type="NCBI Taxonomy" id="574700"/>
    <lineage>
        <taxon>Bacteria</taxon>
        <taxon>Bacillati</taxon>
        <taxon>Actinomycetota</taxon>
        <taxon>Actinomycetes</taxon>
        <taxon>Propionibacteriales</taxon>
        <taxon>Nocardioidaceae</taxon>
        <taxon>Nocardioides</taxon>
    </lineage>
</organism>
<proteinExistence type="predicted"/>
<evidence type="ECO:0000256" key="1">
    <source>
        <dbReference type="SAM" id="MobiDB-lite"/>
    </source>
</evidence>
<dbReference type="RefSeq" id="WP_136562406.1">
    <property type="nucleotide sequence ID" value="NZ_BAABLS010000003.1"/>
</dbReference>
<keyword evidence="2" id="KW-0812">Transmembrane</keyword>
<dbReference type="Proteomes" id="UP000307087">
    <property type="component" value="Unassembled WGS sequence"/>
</dbReference>
<feature type="transmembrane region" description="Helical" evidence="2">
    <location>
        <begin position="55"/>
        <end position="78"/>
    </location>
</feature>
<name>A0A4S8NDI6_9ACTN</name>
<accession>A0A4S8NDI6</accession>